<accession>A0A371GCG6</accession>
<comment type="caution">
    <text evidence="7">The sequence shown here is derived from an EMBL/GenBank/DDBJ whole genome shotgun (WGS) entry which is preliminary data.</text>
</comment>
<evidence type="ECO:0000313" key="7">
    <source>
        <dbReference type="EMBL" id="RDX88206.1"/>
    </source>
</evidence>
<dbReference type="Pfam" id="PF03092">
    <property type="entry name" value="BT1"/>
    <property type="match status" value="1"/>
</dbReference>
<dbReference type="OrthoDB" id="264392at2759"/>
<dbReference type="AlphaFoldDB" id="A0A371GCG6"/>
<keyword evidence="5 6" id="KW-0472">Membrane</keyword>
<feature type="non-terminal residue" evidence="7">
    <location>
        <position position="1"/>
    </location>
</feature>
<evidence type="ECO:0000256" key="2">
    <source>
        <dbReference type="ARBA" id="ARBA00022448"/>
    </source>
</evidence>
<keyword evidence="4 6" id="KW-1133">Transmembrane helix</keyword>
<evidence type="ECO:0000256" key="5">
    <source>
        <dbReference type="ARBA" id="ARBA00023136"/>
    </source>
</evidence>
<evidence type="ECO:0000256" key="4">
    <source>
        <dbReference type="ARBA" id="ARBA00022989"/>
    </source>
</evidence>
<keyword evidence="3 6" id="KW-0812">Transmembrane</keyword>
<gene>
    <name evidence="7" type="ORF">CR513_30227</name>
</gene>
<reference evidence="7" key="1">
    <citation type="submission" date="2018-05" db="EMBL/GenBank/DDBJ databases">
        <title>Draft genome of Mucuna pruriens seed.</title>
        <authorList>
            <person name="Nnadi N.E."/>
            <person name="Vos R."/>
            <person name="Hasami M.H."/>
            <person name="Devisetty U.K."/>
            <person name="Aguiy J.C."/>
        </authorList>
    </citation>
    <scope>NUCLEOTIDE SEQUENCE [LARGE SCALE GENOMIC DNA]</scope>
    <source>
        <strain evidence="7">JCA_2017</strain>
    </source>
</reference>
<comment type="subcellular location">
    <subcellularLocation>
        <location evidence="1">Membrane</location>
        <topology evidence="1">Multi-pass membrane protein</topology>
    </subcellularLocation>
</comment>
<feature type="transmembrane region" description="Helical" evidence="6">
    <location>
        <begin position="307"/>
        <end position="329"/>
    </location>
</feature>
<name>A0A371GCG6_MUCPR</name>
<evidence type="ECO:0000256" key="6">
    <source>
        <dbReference type="SAM" id="Phobius"/>
    </source>
</evidence>
<organism evidence="7 8">
    <name type="scientific">Mucuna pruriens</name>
    <name type="common">Velvet bean</name>
    <name type="synonym">Dolichos pruriens</name>
    <dbReference type="NCBI Taxonomy" id="157652"/>
    <lineage>
        <taxon>Eukaryota</taxon>
        <taxon>Viridiplantae</taxon>
        <taxon>Streptophyta</taxon>
        <taxon>Embryophyta</taxon>
        <taxon>Tracheophyta</taxon>
        <taxon>Spermatophyta</taxon>
        <taxon>Magnoliopsida</taxon>
        <taxon>eudicotyledons</taxon>
        <taxon>Gunneridae</taxon>
        <taxon>Pentapetalae</taxon>
        <taxon>rosids</taxon>
        <taxon>fabids</taxon>
        <taxon>Fabales</taxon>
        <taxon>Fabaceae</taxon>
        <taxon>Papilionoideae</taxon>
        <taxon>50 kb inversion clade</taxon>
        <taxon>NPAAA clade</taxon>
        <taxon>indigoferoid/millettioid clade</taxon>
        <taxon>Phaseoleae</taxon>
        <taxon>Mucuna</taxon>
    </lineage>
</organism>
<dbReference type="EMBL" id="QJKJ01006017">
    <property type="protein sequence ID" value="RDX88206.1"/>
    <property type="molecule type" value="Genomic_DNA"/>
</dbReference>
<evidence type="ECO:0000313" key="8">
    <source>
        <dbReference type="Proteomes" id="UP000257109"/>
    </source>
</evidence>
<protein>
    <submittedName>
        <fullName evidence="7">Folate-biopterin transporter 1, chloroplastic</fullName>
    </submittedName>
</protein>
<sequence length="393" mass="44240">MKALDADSILPTLAQSEVSQPNQPDSCRVDSIGPTLCPRINRMSIPNRCRVSTGCRLLRSRLHVLTPICLNLSQHIETNSIRGTRSTWQSSTWSMKQIQHTNSLELWPSLVNHRHSSTTIVVGSGQYFTIHQQNPSFPIPAESESSSTLSEFDSVPVVSVQDKSISVRDQSVVVRSSICVPRGFDNGDNRQRHRSRGCGDCYDSGVREGLRWWEMTFLDTLLLEEPPKLFLLADFTNSKSKSDSDFLLVFQIVGIAPGITRRDVLDVVLQHFLHLLPLEPSVFLMAFQATLQPDFAMFSIYFTTNSLGFTLMVLGRVKLVTSIAFLFGVGHYNGYMKNCTLPLVLSIFLLVHLHRMCGLSVALDLFLRMNRISGDFFPTNIYSDEDFFLIDVD</sequence>
<keyword evidence="8" id="KW-1185">Reference proteome</keyword>
<proteinExistence type="predicted"/>
<evidence type="ECO:0000256" key="1">
    <source>
        <dbReference type="ARBA" id="ARBA00004141"/>
    </source>
</evidence>
<evidence type="ECO:0000256" key="3">
    <source>
        <dbReference type="ARBA" id="ARBA00022692"/>
    </source>
</evidence>
<keyword evidence="2" id="KW-0813">Transport</keyword>
<dbReference type="Proteomes" id="UP000257109">
    <property type="component" value="Unassembled WGS sequence"/>
</dbReference>
<dbReference type="GO" id="GO:0016020">
    <property type="term" value="C:membrane"/>
    <property type="evidence" value="ECO:0007669"/>
    <property type="project" value="UniProtKB-SubCell"/>
</dbReference>
<dbReference type="InterPro" id="IPR039309">
    <property type="entry name" value="BT1"/>
</dbReference>
<feature type="transmembrane region" description="Helical" evidence="6">
    <location>
        <begin position="341"/>
        <end position="367"/>
    </location>
</feature>